<accession>A0A6A4EB02</accession>
<dbReference type="PANTHER" id="PTHR11439:SF491">
    <property type="entry name" value="INTEGRASE CATALYTIC DOMAIN-CONTAINING PROTEIN"/>
    <property type="match status" value="1"/>
</dbReference>
<comment type="caution">
    <text evidence="3">The sequence shown here is derived from an EMBL/GenBank/DDBJ whole genome shotgun (WGS) entry which is preliminary data.</text>
</comment>
<keyword evidence="5" id="KW-1185">Reference proteome</keyword>
<dbReference type="CDD" id="cd09272">
    <property type="entry name" value="RNase_HI_RT_Ty1"/>
    <property type="match status" value="1"/>
</dbReference>
<proteinExistence type="predicted"/>
<dbReference type="Proteomes" id="UP000429607">
    <property type="component" value="Unassembled WGS sequence"/>
</dbReference>
<gene>
    <name evidence="2" type="ORF">PR001_g18981</name>
    <name evidence="1" type="ORF">PR002_g27286</name>
    <name evidence="3" type="ORF">PR003_g19091</name>
</gene>
<dbReference type="Proteomes" id="UP000435112">
    <property type="component" value="Unassembled WGS sequence"/>
</dbReference>
<protein>
    <recommendedName>
        <fullName evidence="7">Copia protein</fullName>
    </recommendedName>
</protein>
<evidence type="ECO:0008006" key="7">
    <source>
        <dbReference type="Google" id="ProtNLM"/>
    </source>
</evidence>
<dbReference type="PANTHER" id="PTHR11439">
    <property type="entry name" value="GAG-POL-RELATED RETROTRANSPOSON"/>
    <property type="match status" value="1"/>
</dbReference>
<organism evidence="3 5">
    <name type="scientific">Phytophthora rubi</name>
    <dbReference type="NCBI Taxonomy" id="129364"/>
    <lineage>
        <taxon>Eukaryota</taxon>
        <taxon>Sar</taxon>
        <taxon>Stramenopiles</taxon>
        <taxon>Oomycota</taxon>
        <taxon>Peronosporomycetes</taxon>
        <taxon>Peronosporales</taxon>
        <taxon>Peronosporaceae</taxon>
        <taxon>Phytophthora</taxon>
    </lineage>
</organism>
<dbReference type="EMBL" id="QXFT01001580">
    <property type="protein sequence ID" value="KAE9315056.1"/>
    <property type="molecule type" value="Genomic_DNA"/>
</dbReference>
<evidence type="ECO:0000313" key="4">
    <source>
        <dbReference type="Proteomes" id="UP000429607"/>
    </source>
</evidence>
<dbReference type="EMBL" id="QXFV01001721">
    <property type="protein sequence ID" value="KAE8999695.1"/>
    <property type="molecule type" value="Genomic_DNA"/>
</dbReference>
<sequence length="136" mass="15409">MGGAISWASRRLTIVAQSTAEAEYAAACEAAIEGKTLMNILDEMLPDMKRKIALGVDNQSSYVMATNPTFGRRTRHIELKWHYVREQVRKKKLYMLKVKSEDNAVDVFTKPLAKARFESLSAKIGMRTQKVKTSWV</sequence>
<dbReference type="EMBL" id="QXFU01004234">
    <property type="protein sequence ID" value="KAE8969904.1"/>
    <property type="molecule type" value="Genomic_DNA"/>
</dbReference>
<name>A0A6A4EB02_9STRA</name>
<dbReference type="OrthoDB" id="124842at2759"/>
<evidence type="ECO:0000313" key="1">
    <source>
        <dbReference type="EMBL" id="KAE8969904.1"/>
    </source>
</evidence>
<evidence type="ECO:0000313" key="2">
    <source>
        <dbReference type="EMBL" id="KAE8999695.1"/>
    </source>
</evidence>
<evidence type="ECO:0000313" key="5">
    <source>
        <dbReference type="Proteomes" id="UP000434957"/>
    </source>
</evidence>
<evidence type="ECO:0000313" key="3">
    <source>
        <dbReference type="EMBL" id="KAE9315056.1"/>
    </source>
</evidence>
<dbReference type="Proteomes" id="UP000434957">
    <property type="component" value="Unassembled WGS sequence"/>
</dbReference>
<dbReference type="AlphaFoldDB" id="A0A6A4EB02"/>
<reference evidence="3 5" key="1">
    <citation type="submission" date="2018-08" db="EMBL/GenBank/DDBJ databases">
        <title>Genomic investigation of the strawberry pathogen Phytophthora fragariae indicates pathogenicity is determined by transcriptional variation in three key races.</title>
        <authorList>
            <person name="Adams T.M."/>
            <person name="Armitage A.D."/>
            <person name="Sobczyk M.K."/>
            <person name="Bates H.J."/>
            <person name="Dunwell J.M."/>
            <person name="Nellist C.F."/>
            <person name="Harrison R.J."/>
        </authorList>
    </citation>
    <scope>NUCLEOTIDE SEQUENCE [LARGE SCALE GENOMIC DNA]</scope>
    <source>
        <strain evidence="2 4">SCRP249</strain>
        <strain evidence="1 6">SCRP324</strain>
        <strain evidence="3 5">SCRP333</strain>
    </source>
</reference>
<evidence type="ECO:0000313" key="6">
    <source>
        <dbReference type="Proteomes" id="UP000435112"/>
    </source>
</evidence>